<sequence length="72" mass="8060">MRTLERDNMVVKIDGRQLHHFRFADDIVSITPEIRQAECMVSDFDKACGKVLEDGELKSRTVNPSVAVAAAK</sequence>
<dbReference type="AlphaFoldDB" id="A0A0K0DA19"/>
<name>A0A0K0DA19_ANGCA</name>
<keyword evidence="1" id="KW-1185">Reference proteome</keyword>
<reference evidence="1" key="1">
    <citation type="submission" date="2012-09" db="EMBL/GenBank/DDBJ databases">
        <authorList>
            <person name="Martin A.A."/>
        </authorList>
    </citation>
    <scope>NUCLEOTIDE SEQUENCE</scope>
</reference>
<reference evidence="2" key="2">
    <citation type="submission" date="2017-02" db="UniProtKB">
        <authorList>
            <consortium name="WormBaseParasite"/>
        </authorList>
    </citation>
    <scope>IDENTIFICATION</scope>
</reference>
<accession>A0A0K0DA19</accession>
<dbReference type="Proteomes" id="UP000035642">
    <property type="component" value="Unassembled WGS sequence"/>
</dbReference>
<protein>
    <submittedName>
        <fullName evidence="2">Reverse transcriptase domain-containing protein</fullName>
    </submittedName>
</protein>
<evidence type="ECO:0000313" key="1">
    <source>
        <dbReference type="Proteomes" id="UP000035642"/>
    </source>
</evidence>
<organism evidence="1 2">
    <name type="scientific">Angiostrongylus cantonensis</name>
    <name type="common">Rat lungworm</name>
    <dbReference type="NCBI Taxonomy" id="6313"/>
    <lineage>
        <taxon>Eukaryota</taxon>
        <taxon>Metazoa</taxon>
        <taxon>Ecdysozoa</taxon>
        <taxon>Nematoda</taxon>
        <taxon>Chromadorea</taxon>
        <taxon>Rhabditida</taxon>
        <taxon>Rhabditina</taxon>
        <taxon>Rhabditomorpha</taxon>
        <taxon>Strongyloidea</taxon>
        <taxon>Metastrongylidae</taxon>
        <taxon>Angiostrongylus</taxon>
    </lineage>
</organism>
<evidence type="ECO:0000313" key="2">
    <source>
        <dbReference type="WBParaSite" id="ACAC_0000705101-mRNA-1"/>
    </source>
</evidence>
<proteinExistence type="predicted"/>
<dbReference type="WBParaSite" id="ACAC_0000705101-mRNA-1">
    <property type="protein sequence ID" value="ACAC_0000705101-mRNA-1"/>
    <property type="gene ID" value="ACAC_0000705101"/>
</dbReference>